<feature type="region of interest" description="Disordered" evidence="7">
    <location>
        <begin position="254"/>
        <end position="311"/>
    </location>
</feature>
<comment type="caution">
    <text evidence="9">The sequence shown here is derived from an EMBL/GenBank/DDBJ whole genome shotgun (WGS) entry which is preliminary data.</text>
</comment>
<keyword evidence="10" id="KW-1185">Reference proteome</keyword>
<dbReference type="PROSITE" id="PS00107">
    <property type="entry name" value="PROTEIN_KINASE_ATP"/>
    <property type="match status" value="1"/>
</dbReference>
<comment type="similarity">
    <text evidence="1">Belongs to the protein kinase superfamily. NEK Ser/Thr protein kinase family. NIMA subfamily.</text>
</comment>
<dbReference type="PANTHER" id="PTHR43671">
    <property type="entry name" value="SERINE/THREONINE-PROTEIN KINASE NEK"/>
    <property type="match status" value="1"/>
</dbReference>
<dbReference type="PROSITE" id="PS50011">
    <property type="entry name" value="PROTEIN_KINASE_DOM"/>
    <property type="match status" value="1"/>
</dbReference>
<evidence type="ECO:0000256" key="6">
    <source>
        <dbReference type="PROSITE-ProRule" id="PRU10141"/>
    </source>
</evidence>
<dbReference type="Proteomes" id="UP001341840">
    <property type="component" value="Unassembled WGS sequence"/>
</dbReference>
<dbReference type="InterPro" id="IPR050660">
    <property type="entry name" value="NEK_Ser/Thr_kinase"/>
</dbReference>
<keyword evidence="5 6" id="KW-0067">ATP-binding</keyword>
<evidence type="ECO:0000256" key="4">
    <source>
        <dbReference type="ARBA" id="ARBA00022777"/>
    </source>
</evidence>
<feature type="region of interest" description="Disordered" evidence="7">
    <location>
        <begin position="405"/>
        <end position="525"/>
    </location>
</feature>
<gene>
    <name evidence="9" type="ORF">PIB30_067274</name>
</gene>
<dbReference type="Pfam" id="PF00069">
    <property type="entry name" value="Pkinase"/>
    <property type="match status" value="1"/>
</dbReference>
<evidence type="ECO:0000313" key="10">
    <source>
        <dbReference type="Proteomes" id="UP001341840"/>
    </source>
</evidence>
<protein>
    <recommendedName>
        <fullName evidence="8">Protein kinase domain-containing protein</fullName>
    </recommendedName>
</protein>
<keyword evidence="4" id="KW-0418">Kinase</keyword>
<dbReference type="InterPro" id="IPR011009">
    <property type="entry name" value="Kinase-like_dom_sf"/>
</dbReference>
<feature type="compositionally biased region" description="Basic and acidic residues" evidence="7">
    <location>
        <begin position="436"/>
        <end position="448"/>
    </location>
</feature>
<sequence>METDNNSESKSKKMEDYEVVEQIGRGAFGSAFLVLHKSEKKRYVLKKIRLAKQTEKFKRTAHQEMNLIAKLNSPYIVEYKDAWVEKEDHICIVTGYCEGGDMAEYIKKSRGSFFAEEKVCKWLTQLLIAVDYLHSNRVIHRDLKCSNIFLTKDNNIRLGDFGLAKRLNPEDLASSIVGTPNYMCPELLADIPYGYKSDMWSLGCCMFEIAGHQPAFRAPAAELLRHPLLQPYVLRCQNASSNFLPVYPIVNSKDKTKRSKKSSSGKDQRDKEARSPNHLERIHPIEGNGHVQPRNLPSDGELTASTSAEDNLENRLVDLTSYIVESSTSISGSKDGSTTSESTICSVCKDPDFKIRPAKEAPNIEITSNSTQDSVREEHEFAAELLQNLEGIDINAVTTLVEDAFSDDDGTNNAEADREDAKLEDSRKSTSSSAEAQREDAKLVDSRKSTSSSAGTSSTDKDKSIDEERSSPVLHPVKVECDTESGNNSKEIENPDASKAGSQLNYLSSESNDTPPVKDEEQPKLHLLCSPHNENANAVDETMNGISLSTSTVSDETTKSELDSPSQQRAEALESLLELCAQLLKQDKLEELAAVLRPFGKEAVSSRETAIWLTKSLISAQKFNPET</sequence>
<dbReference type="InterPro" id="IPR000719">
    <property type="entry name" value="Prot_kinase_dom"/>
</dbReference>
<feature type="compositionally biased region" description="Basic and acidic residues" evidence="7">
    <location>
        <begin position="415"/>
        <end position="428"/>
    </location>
</feature>
<evidence type="ECO:0000256" key="2">
    <source>
        <dbReference type="ARBA" id="ARBA00022679"/>
    </source>
</evidence>
<dbReference type="PANTHER" id="PTHR43671:SF63">
    <property type="entry name" value="SERINE_THREONINE-PROTEIN KINASE NEK6 ISOFORM X1"/>
    <property type="match status" value="1"/>
</dbReference>
<proteinExistence type="inferred from homology"/>
<feature type="domain" description="Protein kinase" evidence="8">
    <location>
        <begin position="17"/>
        <end position="286"/>
    </location>
</feature>
<feature type="binding site" evidence="6">
    <location>
        <position position="46"/>
    </location>
    <ligand>
        <name>ATP</name>
        <dbReference type="ChEBI" id="CHEBI:30616"/>
    </ligand>
</feature>
<feature type="compositionally biased region" description="Basic and acidic residues" evidence="7">
    <location>
        <begin position="459"/>
        <end position="470"/>
    </location>
</feature>
<evidence type="ECO:0000256" key="3">
    <source>
        <dbReference type="ARBA" id="ARBA00022741"/>
    </source>
</evidence>
<accession>A0ABU6XKD4</accession>
<organism evidence="9 10">
    <name type="scientific">Stylosanthes scabra</name>
    <dbReference type="NCBI Taxonomy" id="79078"/>
    <lineage>
        <taxon>Eukaryota</taxon>
        <taxon>Viridiplantae</taxon>
        <taxon>Streptophyta</taxon>
        <taxon>Embryophyta</taxon>
        <taxon>Tracheophyta</taxon>
        <taxon>Spermatophyta</taxon>
        <taxon>Magnoliopsida</taxon>
        <taxon>eudicotyledons</taxon>
        <taxon>Gunneridae</taxon>
        <taxon>Pentapetalae</taxon>
        <taxon>rosids</taxon>
        <taxon>fabids</taxon>
        <taxon>Fabales</taxon>
        <taxon>Fabaceae</taxon>
        <taxon>Papilionoideae</taxon>
        <taxon>50 kb inversion clade</taxon>
        <taxon>dalbergioids sensu lato</taxon>
        <taxon>Dalbergieae</taxon>
        <taxon>Pterocarpus clade</taxon>
        <taxon>Stylosanthes</taxon>
    </lineage>
</organism>
<dbReference type="SUPFAM" id="SSF56112">
    <property type="entry name" value="Protein kinase-like (PK-like)"/>
    <property type="match status" value="1"/>
</dbReference>
<name>A0ABU6XKD4_9FABA</name>
<evidence type="ECO:0000256" key="1">
    <source>
        <dbReference type="ARBA" id="ARBA00010886"/>
    </source>
</evidence>
<keyword evidence="2" id="KW-0808">Transferase</keyword>
<dbReference type="SMART" id="SM00220">
    <property type="entry name" value="S_TKc"/>
    <property type="match status" value="1"/>
</dbReference>
<evidence type="ECO:0000256" key="5">
    <source>
        <dbReference type="ARBA" id="ARBA00022840"/>
    </source>
</evidence>
<feature type="compositionally biased region" description="Polar residues" evidence="7">
    <location>
        <begin position="500"/>
        <end position="514"/>
    </location>
</feature>
<keyword evidence="3 6" id="KW-0547">Nucleotide-binding</keyword>
<evidence type="ECO:0000259" key="8">
    <source>
        <dbReference type="PROSITE" id="PS50011"/>
    </source>
</evidence>
<dbReference type="PROSITE" id="PS00108">
    <property type="entry name" value="PROTEIN_KINASE_ST"/>
    <property type="match status" value="1"/>
</dbReference>
<feature type="compositionally biased region" description="Low complexity" evidence="7">
    <location>
        <begin position="449"/>
        <end position="458"/>
    </location>
</feature>
<dbReference type="Gene3D" id="1.10.510.10">
    <property type="entry name" value="Transferase(Phosphotransferase) domain 1"/>
    <property type="match status" value="1"/>
</dbReference>
<evidence type="ECO:0000313" key="9">
    <source>
        <dbReference type="EMBL" id="MED6198532.1"/>
    </source>
</evidence>
<evidence type="ECO:0000256" key="7">
    <source>
        <dbReference type="SAM" id="MobiDB-lite"/>
    </source>
</evidence>
<dbReference type="EMBL" id="JASCZI010212148">
    <property type="protein sequence ID" value="MED6198532.1"/>
    <property type="molecule type" value="Genomic_DNA"/>
</dbReference>
<feature type="compositionally biased region" description="Basic and acidic residues" evidence="7">
    <location>
        <begin position="264"/>
        <end position="284"/>
    </location>
</feature>
<dbReference type="InterPro" id="IPR008271">
    <property type="entry name" value="Ser/Thr_kinase_AS"/>
</dbReference>
<dbReference type="InterPro" id="IPR017441">
    <property type="entry name" value="Protein_kinase_ATP_BS"/>
</dbReference>
<reference evidence="9 10" key="1">
    <citation type="journal article" date="2023" name="Plants (Basel)">
        <title>Bridging the Gap: Combining Genomics and Transcriptomics Approaches to Understand Stylosanthes scabra, an Orphan Legume from the Brazilian Caatinga.</title>
        <authorList>
            <person name="Ferreira-Neto J.R.C."/>
            <person name="da Silva M.D."/>
            <person name="Binneck E."/>
            <person name="de Melo N.F."/>
            <person name="da Silva R.H."/>
            <person name="de Melo A.L.T.M."/>
            <person name="Pandolfi V."/>
            <person name="Bustamante F.O."/>
            <person name="Brasileiro-Vidal A.C."/>
            <person name="Benko-Iseppon A.M."/>
        </authorList>
    </citation>
    <scope>NUCLEOTIDE SEQUENCE [LARGE SCALE GENOMIC DNA]</scope>
    <source>
        <tissue evidence="9">Leaves</tissue>
    </source>
</reference>
<dbReference type="Gene3D" id="3.30.200.20">
    <property type="entry name" value="Phosphorylase Kinase, domain 1"/>
    <property type="match status" value="1"/>
</dbReference>